<evidence type="ECO:0000313" key="2">
    <source>
        <dbReference type="EMBL" id="GAA4803878.1"/>
    </source>
</evidence>
<dbReference type="EMBL" id="BAABKQ010000001">
    <property type="protein sequence ID" value="GAA4803878.1"/>
    <property type="molecule type" value="Genomic_DNA"/>
</dbReference>
<keyword evidence="3" id="KW-1185">Reference proteome</keyword>
<comment type="caution">
    <text evidence="2">The sequence shown here is derived from an EMBL/GenBank/DDBJ whole genome shotgun (WGS) entry which is preliminary data.</text>
</comment>
<gene>
    <name evidence="2" type="ORF">GCM10023353_02790</name>
</gene>
<evidence type="ECO:0000256" key="1">
    <source>
        <dbReference type="SAM" id="Phobius"/>
    </source>
</evidence>
<protein>
    <submittedName>
        <fullName evidence="2">Uncharacterized protein</fullName>
    </submittedName>
</protein>
<reference evidence="3" key="1">
    <citation type="journal article" date="2019" name="Int. J. Syst. Evol. Microbiol.">
        <title>The Global Catalogue of Microorganisms (GCM) 10K type strain sequencing project: providing services to taxonomists for standard genome sequencing and annotation.</title>
        <authorList>
            <consortium name="The Broad Institute Genomics Platform"/>
            <consortium name="The Broad Institute Genome Sequencing Center for Infectious Disease"/>
            <person name="Wu L."/>
            <person name="Ma J."/>
        </authorList>
    </citation>
    <scope>NUCLEOTIDE SEQUENCE [LARGE SCALE GENOMIC DNA]</scope>
    <source>
        <strain evidence="3">JCM 18542</strain>
    </source>
</reference>
<proteinExistence type="predicted"/>
<organism evidence="2 3">
    <name type="scientific">Tomitella cavernea</name>
    <dbReference type="NCBI Taxonomy" id="1387982"/>
    <lineage>
        <taxon>Bacteria</taxon>
        <taxon>Bacillati</taxon>
        <taxon>Actinomycetota</taxon>
        <taxon>Actinomycetes</taxon>
        <taxon>Mycobacteriales</taxon>
        <taxon>Tomitella</taxon>
    </lineage>
</organism>
<feature type="transmembrane region" description="Helical" evidence="1">
    <location>
        <begin position="23"/>
        <end position="48"/>
    </location>
</feature>
<dbReference type="Proteomes" id="UP001500839">
    <property type="component" value="Unassembled WGS sequence"/>
</dbReference>
<keyword evidence="1" id="KW-1133">Transmembrane helix</keyword>
<name>A0ABP9C310_9ACTN</name>
<keyword evidence="1" id="KW-0472">Membrane</keyword>
<dbReference type="RefSeq" id="WP_200175922.1">
    <property type="nucleotide sequence ID" value="NZ_BAABKQ010000001.1"/>
</dbReference>
<evidence type="ECO:0000313" key="3">
    <source>
        <dbReference type="Proteomes" id="UP001500839"/>
    </source>
</evidence>
<accession>A0ABP9C310</accession>
<sequence>MTTPTITREQASARRPDGIDQTLGVVIAIILAFIFLIGLEVFLGLALLNNDVSWLGKAVGRLALASALPIYYLAYERLMRTVEERGHAD</sequence>
<keyword evidence="1" id="KW-0812">Transmembrane</keyword>
<feature type="transmembrane region" description="Helical" evidence="1">
    <location>
        <begin position="54"/>
        <end position="75"/>
    </location>
</feature>